<sequence length="78" mass="8869">MVNKLSDNAKVQPFVSTANNATSWYLASNTGDDGLNTDMQKYFKDTINMIVTNTKTDEMMETLKNGVIQTQNKYKLKR</sequence>
<protein>
    <submittedName>
        <fullName evidence="1">Uncharacterized protein</fullName>
    </submittedName>
</protein>
<comment type="caution">
    <text evidence="1">The sequence shown here is derived from an EMBL/GenBank/DDBJ whole genome shotgun (WGS) entry which is preliminary data.</text>
</comment>
<gene>
    <name evidence="1" type="ORF">SDC9_172643</name>
</gene>
<organism evidence="1">
    <name type="scientific">bioreactor metagenome</name>
    <dbReference type="NCBI Taxonomy" id="1076179"/>
    <lineage>
        <taxon>unclassified sequences</taxon>
        <taxon>metagenomes</taxon>
        <taxon>ecological metagenomes</taxon>
    </lineage>
</organism>
<proteinExistence type="predicted"/>
<reference evidence="1" key="1">
    <citation type="submission" date="2019-08" db="EMBL/GenBank/DDBJ databases">
        <authorList>
            <person name="Kucharzyk K."/>
            <person name="Murdoch R.W."/>
            <person name="Higgins S."/>
            <person name="Loffler F."/>
        </authorList>
    </citation>
    <scope>NUCLEOTIDE SEQUENCE</scope>
</reference>
<dbReference type="AlphaFoldDB" id="A0A645GGD7"/>
<accession>A0A645GGD7</accession>
<evidence type="ECO:0000313" key="1">
    <source>
        <dbReference type="EMBL" id="MPN25236.1"/>
    </source>
</evidence>
<name>A0A645GGD7_9ZZZZ</name>
<dbReference type="EMBL" id="VSSQ01074343">
    <property type="protein sequence ID" value="MPN25236.1"/>
    <property type="molecule type" value="Genomic_DNA"/>
</dbReference>